<reference evidence="1" key="2">
    <citation type="submission" date="2020-09" db="EMBL/GenBank/DDBJ databases">
        <authorList>
            <person name="Sun Q."/>
            <person name="Zhou Y."/>
        </authorList>
    </citation>
    <scope>NUCLEOTIDE SEQUENCE</scope>
    <source>
        <strain evidence="1">CGMCC 4.7201</strain>
    </source>
</reference>
<dbReference type="EMBL" id="BMMS01000036">
    <property type="protein sequence ID" value="GGO98165.1"/>
    <property type="molecule type" value="Genomic_DNA"/>
</dbReference>
<reference evidence="1" key="1">
    <citation type="journal article" date="2014" name="Int. J. Syst. Evol. Microbiol.">
        <title>Complete genome sequence of Corynebacterium casei LMG S-19264T (=DSM 44701T), isolated from a smear-ripened cheese.</title>
        <authorList>
            <consortium name="US DOE Joint Genome Institute (JGI-PGF)"/>
            <person name="Walter F."/>
            <person name="Albersmeier A."/>
            <person name="Kalinowski J."/>
            <person name="Ruckert C."/>
        </authorList>
    </citation>
    <scope>NUCLEOTIDE SEQUENCE</scope>
    <source>
        <strain evidence="1">CGMCC 4.7201</strain>
    </source>
</reference>
<proteinExistence type="predicted"/>
<keyword evidence="2" id="KW-1185">Reference proteome</keyword>
<sequence length="57" mass="6031">MAYGRQGVPCPVCGVPGHDCFAPVLPDRDPLFEEEACEMCGVPGHDCLAGEPLEEGE</sequence>
<protein>
    <submittedName>
        <fullName evidence="1">Uncharacterized protein</fullName>
    </submittedName>
</protein>
<accession>A0A918E223</accession>
<dbReference type="Proteomes" id="UP000641932">
    <property type="component" value="Unassembled WGS sequence"/>
</dbReference>
<dbReference type="AlphaFoldDB" id="A0A918E223"/>
<evidence type="ECO:0000313" key="1">
    <source>
        <dbReference type="EMBL" id="GGO98165.1"/>
    </source>
</evidence>
<organism evidence="1 2">
    <name type="scientific">Wenjunlia tyrosinilytica</name>
    <dbReference type="NCBI Taxonomy" id="1544741"/>
    <lineage>
        <taxon>Bacteria</taxon>
        <taxon>Bacillati</taxon>
        <taxon>Actinomycetota</taxon>
        <taxon>Actinomycetes</taxon>
        <taxon>Kitasatosporales</taxon>
        <taxon>Streptomycetaceae</taxon>
        <taxon>Wenjunlia</taxon>
    </lineage>
</organism>
<evidence type="ECO:0000313" key="2">
    <source>
        <dbReference type="Proteomes" id="UP000641932"/>
    </source>
</evidence>
<dbReference type="RefSeq" id="WP_189135128.1">
    <property type="nucleotide sequence ID" value="NZ_BMMS01000036.1"/>
</dbReference>
<gene>
    <name evidence="1" type="ORF">GCM10012280_61660</name>
</gene>
<comment type="caution">
    <text evidence="1">The sequence shown here is derived from an EMBL/GenBank/DDBJ whole genome shotgun (WGS) entry which is preliminary data.</text>
</comment>
<name>A0A918E223_9ACTN</name>